<dbReference type="EMBL" id="FILR01000008">
    <property type="protein sequence ID" value="CYX47094.1"/>
    <property type="molecule type" value="Genomic_DNA"/>
</dbReference>
<protein>
    <submittedName>
        <fullName evidence="1">Uncharacterized protein</fullName>
    </submittedName>
</protein>
<reference evidence="3 6" key="2">
    <citation type="submission" date="2020-07" db="EMBL/GenBank/DDBJ databases">
        <title>Complete genome sequences of Streptococcus suis pig pathogenic strain 10, 13-00283-02 and 16085/3b.</title>
        <authorList>
            <person name="Bunk B."/>
            <person name="Jakobczak B."/>
            <person name="Florian V."/>
            <person name="Dittmar D."/>
            <person name="Maeder U."/>
            <person name="Jarek M."/>
            <person name="Baums C.G."/>
            <person name="Haeussler S."/>
            <person name="Voelker U."/>
            <person name="Michalik S."/>
        </authorList>
    </citation>
    <scope>NUCLEOTIDE SEQUENCE [LARGE SCALE GENOMIC DNA]</scope>
    <source>
        <strain evidence="3 6">13-00283-02</strain>
    </source>
</reference>
<dbReference type="EMBL" id="FIIF01000006">
    <property type="protein sequence ID" value="CYV67818.1"/>
    <property type="molecule type" value="Genomic_DNA"/>
</dbReference>
<sequence>MKRIVKSVLVVGLLAVILIRVPQLPRVFGVDREEIFIYTK</sequence>
<organism evidence="1 5">
    <name type="scientific">Streptococcus suis</name>
    <dbReference type="NCBI Taxonomy" id="1307"/>
    <lineage>
        <taxon>Bacteria</taxon>
        <taxon>Bacillati</taxon>
        <taxon>Bacillota</taxon>
        <taxon>Bacilli</taxon>
        <taxon>Lactobacillales</taxon>
        <taxon>Streptococcaceae</taxon>
        <taxon>Streptococcus</taxon>
    </lineage>
</organism>
<name>A0A0Z8K8U8_STRSU</name>
<gene>
    <name evidence="1" type="ORF">ERS132444_01009</name>
    <name evidence="2" type="ORF">ERS132525_00976</name>
    <name evidence="3" type="ORF">SSU1300283_00307</name>
</gene>
<dbReference type="Proteomes" id="UP000071601">
    <property type="component" value="Unassembled WGS sequence"/>
</dbReference>
<evidence type="ECO:0000313" key="5">
    <source>
        <dbReference type="Proteomes" id="UP000074825"/>
    </source>
</evidence>
<dbReference type="EMBL" id="CP058741">
    <property type="protein sequence ID" value="QOE27637.1"/>
    <property type="molecule type" value="Genomic_DNA"/>
</dbReference>
<evidence type="ECO:0000313" key="2">
    <source>
        <dbReference type="EMBL" id="CYX47094.1"/>
    </source>
</evidence>
<proteinExistence type="predicted"/>
<evidence type="ECO:0000313" key="6">
    <source>
        <dbReference type="Proteomes" id="UP000516797"/>
    </source>
</evidence>
<evidence type="ECO:0000313" key="3">
    <source>
        <dbReference type="EMBL" id="QOE27637.1"/>
    </source>
</evidence>
<dbReference type="Proteomes" id="UP000074825">
    <property type="component" value="Unassembled WGS sequence"/>
</dbReference>
<reference evidence="4 5" key="1">
    <citation type="submission" date="2016-02" db="EMBL/GenBank/DDBJ databases">
        <authorList>
            <consortium name="Pathogen Informatics"/>
        </authorList>
    </citation>
    <scope>NUCLEOTIDE SEQUENCE [LARGE SCALE GENOMIC DNA]</scope>
    <source>
        <strain evidence="1 5">LSS82</strain>
        <strain evidence="2 4">SS985</strain>
    </source>
</reference>
<evidence type="ECO:0000313" key="4">
    <source>
        <dbReference type="Proteomes" id="UP000071601"/>
    </source>
</evidence>
<dbReference type="Proteomes" id="UP000516797">
    <property type="component" value="Chromosome"/>
</dbReference>
<dbReference type="RefSeq" id="WP_002938435.1">
    <property type="nucleotide sequence ID" value="NZ_BCBZ01000021.1"/>
</dbReference>
<evidence type="ECO:0000313" key="1">
    <source>
        <dbReference type="EMBL" id="CYV67818.1"/>
    </source>
</evidence>
<accession>A0A0Z8K8U8</accession>
<dbReference type="AlphaFoldDB" id="A0A0Z8K8U8"/>